<sequence>MARFGQPVSCYICFTKNMKDRNVFKLSDIIRDITEESFNLSWYLASSLKSLNNNSIIAFNNHLLESRLHHGTDTIPQRPSFRHEDSSISIMSSTSLNQITPHPRIMKPPAAEECWKEPSKLSLTEPIGRARHRTKKDESVRWVGRP</sequence>
<dbReference type="AlphaFoldDB" id="A0A7C9EA65"/>
<organism evidence="2">
    <name type="scientific">Opuntia streptacantha</name>
    <name type="common">Prickly pear cactus</name>
    <name type="synonym">Opuntia cardona</name>
    <dbReference type="NCBI Taxonomy" id="393608"/>
    <lineage>
        <taxon>Eukaryota</taxon>
        <taxon>Viridiplantae</taxon>
        <taxon>Streptophyta</taxon>
        <taxon>Embryophyta</taxon>
        <taxon>Tracheophyta</taxon>
        <taxon>Spermatophyta</taxon>
        <taxon>Magnoliopsida</taxon>
        <taxon>eudicotyledons</taxon>
        <taxon>Gunneridae</taxon>
        <taxon>Pentapetalae</taxon>
        <taxon>Caryophyllales</taxon>
        <taxon>Cactineae</taxon>
        <taxon>Cactaceae</taxon>
        <taxon>Opuntioideae</taxon>
        <taxon>Opuntia</taxon>
    </lineage>
</organism>
<evidence type="ECO:0000256" key="1">
    <source>
        <dbReference type="SAM" id="MobiDB-lite"/>
    </source>
</evidence>
<evidence type="ECO:0000313" key="2">
    <source>
        <dbReference type="EMBL" id="MBA4660223.1"/>
    </source>
</evidence>
<accession>A0A7C9EA65</accession>
<proteinExistence type="predicted"/>
<reference evidence="2" key="1">
    <citation type="journal article" date="2013" name="J. Plant Res.">
        <title>Effect of fungi and light on seed germination of three Opuntia species from semiarid lands of central Mexico.</title>
        <authorList>
            <person name="Delgado-Sanchez P."/>
            <person name="Jimenez-Bremont J.F."/>
            <person name="Guerrero-Gonzalez Mde L."/>
            <person name="Flores J."/>
        </authorList>
    </citation>
    <scope>NUCLEOTIDE SEQUENCE</scope>
    <source>
        <tissue evidence="2">Cladode</tissue>
    </source>
</reference>
<name>A0A7C9EA65_OPUST</name>
<dbReference type="EMBL" id="GISG01206446">
    <property type="protein sequence ID" value="MBA4660223.1"/>
    <property type="molecule type" value="Transcribed_RNA"/>
</dbReference>
<reference evidence="2" key="2">
    <citation type="submission" date="2020-07" db="EMBL/GenBank/DDBJ databases">
        <authorList>
            <person name="Vera ALvarez R."/>
            <person name="Arias-Moreno D.M."/>
            <person name="Jimenez-Jacinto V."/>
            <person name="Jimenez-Bremont J.F."/>
            <person name="Swaminathan K."/>
            <person name="Moose S.P."/>
            <person name="Guerrero-Gonzalez M.L."/>
            <person name="Marino-Ramirez L."/>
            <person name="Landsman D."/>
            <person name="Rodriguez-Kessler M."/>
            <person name="Delgado-Sanchez P."/>
        </authorList>
    </citation>
    <scope>NUCLEOTIDE SEQUENCE</scope>
    <source>
        <tissue evidence="2">Cladode</tissue>
    </source>
</reference>
<protein>
    <submittedName>
        <fullName evidence="2">Uncharacterized protein</fullName>
    </submittedName>
</protein>
<feature type="region of interest" description="Disordered" evidence="1">
    <location>
        <begin position="125"/>
        <end position="146"/>
    </location>
</feature>